<sequence length="319" mass="38321">MKKLFKILFIIFILFTLCLIISFAYQLYKDDKRHIAELEAMFDKYDKVKYLENKIDFKTATEHEKINFYIKDFLKKIHYLDNYPAKDIKKMKNIHRDINDFAETRFYFCNGDKYPDDKCEFFKLDKRLNLEYLLNLGSKICNADTPMQNAQEIIDNDEILKIEPFYPFNEKYIIDENGKFLENFVYIGENKHILFSDFVFINKKVLKYHDTKNDIVIASNIMFSWLLANAIVNNEISEFCVTHNLLTTNKKRFFEKTYGREYYFKYIPANRPTLQNIVFNDFSYNGDYYYNAILEQYQTLKNNNFNKNLNLQGDGNAEN</sequence>
<dbReference type="RefSeq" id="WP_005873273.1">
    <property type="nucleotide sequence ID" value="NZ_ACYG01000032.1"/>
</dbReference>
<evidence type="ECO:0000313" key="2">
    <source>
        <dbReference type="EMBL" id="EEV16297.1"/>
    </source>
</evidence>
<keyword evidence="1" id="KW-0472">Membrane</keyword>
<evidence type="ECO:0000313" key="3">
    <source>
        <dbReference type="Proteomes" id="UP000005709"/>
    </source>
</evidence>
<dbReference type="EMBL" id="ACYG01000032">
    <property type="protein sequence ID" value="EEV16297.1"/>
    <property type="molecule type" value="Genomic_DNA"/>
</dbReference>
<gene>
    <name evidence="2" type="ORF">CAMGR0001_1994</name>
</gene>
<dbReference type="eggNOG" id="ENOG5031ACC">
    <property type="taxonomic scope" value="Bacteria"/>
</dbReference>
<keyword evidence="1" id="KW-0812">Transmembrane</keyword>
<accession>C8PLI5</accession>
<dbReference type="Proteomes" id="UP000005709">
    <property type="component" value="Unassembled WGS sequence"/>
</dbReference>
<proteinExistence type="predicted"/>
<dbReference type="AlphaFoldDB" id="C8PLI5"/>
<protein>
    <submittedName>
        <fullName evidence="2">Uncharacterized protein</fullName>
    </submittedName>
</protein>
<name>C8PLI5_9BACT</name>
<feature type="transmembrane region" description="Helical" evidence="1">
    <location>
        <begin position="7"/>
        <end position="28"/>
    </location>
</feature>
<dbReference type="STRING" id="824.CGRAC_1471"/>
<comment type="caution">
    <text evidence="2">The sequence shown here is derived from an EMBL/GenBank/DDBJ whole genome shotgun (WGS) entry which is preliminary data.</text>
</comment>
<keyword evidence="3" id="KW-1185">Reference proteome</keyword>
<dbReference type="OrthoDB" id="9775607at2"/>
<reference evidence="2 3" key="1">
    <citation type="submission" date="2009-07" db="EMBL/GenBank/DDBJ databases">
        <authorList>
            <person name="Madupu R."/>
            <person name="Sebastian Y."/>
            <person name="Durkin A.S."/>
            <person name="Torralba M."/>
            <person name="Methe B."/>
            <person name="Sutton G.G."/>
            <person name="Strausberg R.L."/>
            <person name="Nelson K.E."/>
        </authorList>
    </citation>
    <scope>NUCLEOTIDE SEQUENCE [LARGE SCALE GENOMIC DNA]</scope>
    <source>
        <strain evidence="2 3">RM3268</strain>
    </source>
</reference>
<evidence type="ECO:0000256" key="1">
    <source>
        <dbReference type="SAM" id="Phobius"/>
    </source>
</evidence>
<keyword evidence="1" id="KW-1133">Transmembrane helix</keyword>
<organism evidence="2 3">
    <name type="scientific">Campylobacter gracilis RM3268</name>
    <dbReference type="NCBI Taxonomy" id="553220"/>
    <lineage>
        <taxon>Bacteria</taxon>
        <taxon>Pseudomonadati</taxon>
        <taxon>Campylobacterota</taxon>
        <taxon>Epsilonproteobacteria</taxon>
        <taxon>Campylobacterales</taxon>
        <taxon>Campylobacteraceae</taxon>
        <taxon>Campylobacter</taxon>
    </lineage>
</organism>